<dbReference type="Proteomes" id="UP000177785">
    <property type="component" value="Unassembled WGS sequence"/>
</dbReference>
<reference evidence="1 2" key="1">
    <citation type="journal article" date="2016" name="Nat. Commun.">
        <title>Thousands of microbial genomes shed light on interconnected biogeochemical processes in an aquifer system.</title>
        <authorList>
            <person name="Anantharaman K."/>
            <person name="Brown C.T."/>
            <person name="Hug L.A."/>
            <person name="Sharon I."/>
            <person name="Castelle C.J."/>
            <person name="Probst A.J."/>
            <person name="Thomas B.C."/>
            <person name="Singh A."/>
            <person name="Wilkins M.J."/>
            <person name="Karaoz U."/>
            <person name="Brodie E.L."/>
            <person name="Williams K.H."/>
            <person name="Hubbard S.S."/>
            <person name="Banfield J.F."/>
        </authorList>
    </citation>
    <scope>NUCLEOTIDE SEQUENCE [LARGE SCALE GENOMIC DNA]</scope>
</reference>
<sequence>MKIFRKLIRDNMPVIMEAQGKHLKTRILNDEEFLPALENKLLEETQELRTDPAESKPAKIAYIYEILDYIVRATGSTPEQIETIRKEDFVKKGGFDKKLFLEGEGE</sequence>
<name>A0A1G2G7K7_9BACT</name>
<proteinExistence type="predicted"/>
<dbReference type="STRING" id="1802115.A2756_06600"/>
<protein>
    <recommendedName>
        <fullName evidence="3">Phosphoribosyl-ATP pyrophosphohydrolase</fullName>
    </recommendedName>
</protein>
<dbReference type="AlphaFoldDB" id="A0A1G2G7K7"/>
<gene>
    <name evidence="1" type="ORF">A2756_06600</name>
</gene>
<dbReference type="EMBL" id="MHNL01000001">
    <property type="protein sequence ID" value="OGZ46239.1"/>
    <property type="molecule type" value="Genomic_DNA"/>
</dbReference>
<accession>A0A1G2G7K7</accession>
<evidence type="ECO:0000313" key="2">
    <source>
        <dbReference type="Proteomes" id="UP000177785"/>
    </source>
</evidence>
<evidence type="ECO:0000313" key="1">
    <source>
        <dbReference type="EMBL" id="OGZ46239.1"/>
    </source>
</evidence>
<evidence type="ECO:0008006" key="3">
    <source>
        <dbReference type="Google" id="ProtNLM"/>
    </source>
</evidence>
<organism evidence="1 2">
    <name type="scientific">Candidatus Ryanbacteria bacterium RIFCSPHIGHO2_01_FULL_48_27</name>
    <dbReference type="NCBI Taxonomy" id="1802115"/>
    <lineage>
        <taxon>Bacteria</taxon>
        <taxon>Candidatus Ryaniibacteriota</taxon>
    </lineage>
</organism>
<dbReference type="CDD" id="cd11532">
    <property type="entry name" value="NTP-PPase_COG4997"/>
    <property type="match status" value="1"/>
</dbReference>
<comment type="caution">
    <text evidence="1">The sequence shown here is derived from an EMBL/GenBank/DDBJ whole genome shotgun (WGS) entry which is preliminary data.</text>
</comment>
<dbReference type="InterPro" id="IPR038735">
    <property type="entry name" value="MSMEG_1276-like_NTP-PPase_dom"/>
</dbReference>